<evidence type="ECO:0000313" key="1">
    <source>
        <dbReference type="EMBL" id="MFC6386749.1"/>
    </source>
</evidence>
<dbReference type="Proteomes" id="UP001596267">
    <property type="component" value="Unassembled WGS sequence"/>
</dbReference>
<name>A0ABW1WHQ3_9BACL</name>
<keyword evidence="2" id="KW-1185">Reference proteome</keyword>
<gene>
    <name evidence="1" type="ORF">ACFP7A_09045</name>
</gene>
<organism evidence="1 2">
    <name type="scientific">Sporolactobacillus kofuensis</name>
    <dbReference type="NCBI Taxonomy" id="269672"/>
    <lineage>
        <taxon>Bacteria</taxon>
        <taxon>Bacillati</taxon>
        <taxon>Bacillota</taxon>
        <taxon>Bacilli</taxon>
        <taxon>Bacillales</taxon>
        <taxon>Sporolactobacillaceae</taxon>
        <taxon>Sporolactobacillus</taxon>
    </lineage>
</organism>
<accession>A0ABW1WHQ3</accession>
<sequence length="42" mass="4923">MKTNKPKQQKKPKQMKPWQVEELMGVNDPTYRRVKGGALKPK</sequence>
<protein>
    <submittedName>
        <fullName evidence="1">Uncharacterized protein</fullName>
    </submittedName>
</protein>
<proteinExistence type="predicted"/>
<comment type="caution">
    <text evidence="1">The sequence shown here is derived from an EMBL/GenBank/DDBJ whole genome shotgun (WGS) entry which is preliminary data.</text>
</comment>
<dbReference type="RefSeq" id="WP_290443527.1">
    <property type="nucleotide sequence ID" value="NZ_JAMXWN010000008.1"/>
</dbReference>
<evidence type="ECO:0000313" key="2">
    <source>
        <dbReference type="Proteomes" id="UP001596267"/>
    </source>
</evidence>
<reference evidence="2" key="1">
    <citation type="journal article" date="2019" name="Int. J. Syst. Evol. Microbiol.">
        <title>The Global Catalogue of Microorganisms (GCM) 10K type strain sequencing project: providing services to taxonomists for standard genome sequencing and annotation.</title>
        <authorList>
            <consortium name="The Broad Institute Genomics Platform"/>
            <consortium name="The Broad Institute Genome Sequencing Center for Infectious Disease"/>
            <person name="Wu L."/>
            <person name="Ma J."/>
        </authorList>
    </citation>
    <scope>NUCLEOTIDE SEQUENCE [LARGE SCALE GENOMIC DNA]</scope>
    <source>
        <strain evidence="2">CCUG 42001</strain>
    </source>
</reference>
<dbReference type="EMBL" id="JBHSTQ010000008">
    <property type="protein sequence ID" value="MFC6386749.1"/>
    <property type="molecule type" value="Genomic_DNA"/>
</dbReference>